<evidence type="ECO:0000256" key="18">
    <source>
        <dbReference type="ARBA" id="ARBA00049504"/>
    </source>
</evidence>
<sequence>MKEQSRIFFTALMFYTRIPCPANIDHSPAYINKATRFFPLIGWIVGLISFGAYWLGATLFGDAVGIVFSLIAGVLTTGAFHEDGLADVFDGFGGGWTKEKILEIMKDSRVGAYGVIALIMLFLLKYLALDELLSATPALPLPLIATLFVAYHALARLTAVNIVFFSSYAREDASSKAKPIAQTHSKTEIFGAYLGGLLPLLTLMYWHWQAVFLLLPLFGVGAYAKGYFEKWLGGYTGDCLGAVEQIAECVLLLTYLALWNSISYDIPV</sequence>
<evidence type="ECO:0000256" key="16">
    <source>
        <dbReference type="ARBA" id="ARBA00032853"/>
    </source>
</evidence>
<comment type="catalytic activity">
    <reaction evidence="17 19">
        <text>alpha-ribazole + adenosylcob(III)inamide-GDP = adenosylcob(III)alamin + GMP + H(+)</text>
        <dbReference type="Rhea" id="RHEA:16049"/>
        <dbReference type="ChEBI" id="CHEBI:10329"/>
        <dbReference type="ChEBI" id="CHEBI:15378"/>
        <dbReference type="ChEBI" id="CHEBI:18408"/>
        <dbReference type="ChEBI" id="CHEBI:58115"/>
        <dbReference type="ChEBI" id="CHEBI:60487"/>
        <dbReference type="EC" id="2.7.8.26"/>
    </reaction>
</comment>
<proteinExistence type="inferred from homology"/>
<evidence type="ECO:0000256" key="19">
    <source>
        <dbReference type="HAMAP-Rule" id="MF_00719"/>
    </source>
</evidence>
<dbReference type="NCBIfam" id="NF001277">
    <property type="entry name" value="PRK00235.1-3"/>
    <property type="match status" value="1"/>
</dbReference>
<evidence type="ECO:0000256" key="8">
    <source>
        <dbReference type="ARBA" id="ARBA00022573"/>
    </source>
</evidence>
<dbReference type="Pfam" id="PF02654">
    <property type="entry name" value="CobS"/>
    <property type="match status" value="1"/>
</dbReference>
<feature type="transmembrane region" description="Helical" evidence="19">
    <location>
        <begin position="37"/>
        <end position="57"/>
    </location>
</feature>
<dbReference type="GO" id="GO:0005886">
    <property type="term" value="C:plasma membrane"/>
    <property type="evidence" value="ECO:0007669"/>
    <property type="project" value="UniProtKB-SubCell"/>
</dbReference>
<keyword evidence="8 19" id="KW-0169">Cobalamin biosynthesis</keyword>
<dbReference type="PANTHER" id="PTHR34148">
    <property type="entry name" value="ADENOSYLCOBINAMIDE-GDP RIBAZOLETRANSFERASE"/>
    <property type="match status" value="1"/>
</dbReference>
<dbReference type="HAMAP" id="MF_00719">
    <property type="entry name" value="CobS"/>
    <property type="match status" value="1"/>
</dbReference>
<comment type="catalytic activity">
    <reaction evidence="18 19">
        <text>alpha-ribazole 5'-phosphate + adenosylcob(III)inamide-GDP = adenosylcob(III)alamin 5'-phosphate + GMP + H(+)</text>
        <dbReference type="Rhea" id="RHEA:23560"/>
        <dbReference type="ChEBI" id="CHEBI:15378"/>
        <dbReference type="ChEBI" id="CHEBI:57918"/>
        <dbReference type="ChEBI" id="CHEBI:58115"/>
        <dbReference type="ChEBI" id="CHEBI:60487"/>
        <dbReference type="ChEBI" id="CHEBI:60493"/>
        <dbReference type="EC" id="2.7.8.26"/>
    </reaction>
</comment>
<dbReference type="GO" id="GO:0008818">
    <property type="term" value="F:cobalamin 5'-phosphate synthase activity"/>
    <property type="evidence" value="ECO:0007669"/>
    <property type="project" value="UniProtKB-UniRule"/>
</dbReference>
<dbReference type="OrthoDB" id="9794626at2"/>
<evidence type="ECO:0000256" key="7">
    <source>
        <dbReference type="ARBA" id="ARBA00022475"/>
    </source>
</evidence>
<keyword evidence="7 19" id="KW-1003">Cell membrane</keyword>
<feature type="transmembrane region" description="Helical" evidence="19">
    <location>
        <begin position="110"/>
        <end position="129"/>
    </location>
</feature>
<keyword evidence="11 19" id="KW-0460">Magnesium</keyword>
<dbReference type="RefSeq" id="WP_009053296.1">
    <property type="nucleotide sequence ID" value="NZ_AJYA01000002.1"/>
</dbReference>
<accession>I5CA95</accession>
<evidence type="ECO:0000256" key="6">
    <source>
        <dbReference type="ARBA" id="ARBA00015850"/>
    </source>
</evidence>
<keyword evidence="13 19" id="KW-0472">Membrane</keyword>
<dbReference type="EMBL" id="AJYA01000002">
    <property type="protein sequence ID" value="EIM78747.1"/>
    <property type="molecule type" value="Genomic_DNA"/>
</dbReference>
<evidence type="ECO:0000256" key="14">
    <source>
        <dbReference type="ARBA" id="ARBA00025228"/>
    </source>
</evidence>
<evidence type="ECO:0000256" key="9">
    <source>
        <dbReference type="ARBA" id="ARBA00022679"/>
    </source>
</evidence>
<dbReference type="UniPathway" id="UPA00148">
    <property type="reaction ID" value="UER00238"/>
</dbReference>
<evidence type="ECO:0000256" key="11">
    <source>
        <dbReference type="ARBA" id="ARBA00022842"/>
    </source>
</evidence>
<comment type="cofactor">
    <cofactor evidence="1 19">
        <name>Mg(2+)</name>
        <dbReference type="ChEBI" id="CHEBI:18420"/>
    </cofactor>
</comment>
<evidence type="ECO:0000256" key="3">
    <source>
        <dbReference type="ARBA" id="ARBA00004663"/>
    </source>
</evidence>
<keyword evidence="21" id="KW-1185">Reference proteome</keyword>
<comment type="pathway">
    <text evidence="3 19">Cofactor biosynthesis; adenosylcobalamin biosynthesis; adenosylcobalamin from cob(II)yrinate a,c-diamide: step 7/7.</text>
</comment>
<name>I5CA95_9BACT</name>
<dbReference type="InterPro" id="IPR003805">
    <property type="entry name" value="CobS"/>
</dbReference>
<comment type="caution">
    <text evidence="20">The sequence shown here is derived from an EMBL/GenBank/DDBJ whole genome shotgun (WGS) entry which is preliminary data.</text>
</comment>
<evidence type="ECO:0000256" key="5">
    <source>
        <dbReference type="ARBA" id="ARBA00013200"/>
    </source>
</evidence>
<dbReference type="GO" id="GO:0009236">
    <property type="term" value="P:cobalamin biosynthetic process"/>
    <property type="evidence" value="ECO:0007669"/>
    <property type="project" value="UniProtKB-UniRule"/>
</dbReference>
<evidence type="ECO:0000256" key="1">
    <source>
        <dbReference type="ARBA" id="ARBA00001946"/>
    </source>
</evidence>
<dbReference type="PATRIC" id="fig|1189621.3.peg.357"/>
<dbReference type="GO" id="GO:0051073">
    <property type="term" value="F:adenosylcobinamide-GDP ribazoletransferase activity"/>
    <property type="evidence" value="ECO:0007669"/>
    <property type="project" value="UniProtKB-UniRule"/>
</dbReference>
<evidence type="ECO:0000256" key="12">
    <source>
        <dbReference type="ARBA" id="ARBA00022989"/>
    </source>
</evidence>
<protein>
    <recommendedName>
        <fullName evidence="6 19">Adenosylcobinamide-GDP ribazoletransferase</fullName>
        <ecNumber evidence="5 19">2.7.8.26</ecNumber>
    </recommendedName>
    <alternativeName>
        <fullName evidence="16 19">Cobalamin synthase</fullName>
    </alternativeName>
    <alternativeName>
        <fullName evidence="15 19">Cobalamin-5'-phosphate synthase</fullName>
    </alternativeName>
</protein>
<evidence type="ECO:0000256" key="13">
    <source>
        <dbReference type="ARBA" id="ARBA00023136"/>
    </source>
</evidence>
<evidence type="ECO:0000256" key="2">
    <source>
        <dbReference type="ARBA" id="ARBA00004651"/>
    </source>
</evidence>
<evidence type="ECO:0000256" key="17">
    <source>
        <dbReference type="ARBA" id="ARBA00048623"/>
    </source>
</evidence>
<dbReference type="STRING" id="1189621.A3SI_01716"/>
<comment type="function">
    <text evidence="14 19">Joins adenosylcobinamide-GDP and alpha-ribazole to generate adenosylcobalamin (Ado-cobalamin). Also synthesizes adenosylcobalamin 5'-phosphate from adenosylcobinamide-GDP and alpha-ribazole 5'-phosphate.</text>
</comment>
<gene>
    <name evidence="19" type="primary">cobS</name>
    <name evidence="20" type="ORF">A3SI_01716</name>
</gene>
<feature type="transmembrane region" description="Helical" evidence="19">
    <location>
        <begin position="63"/>
        <end position="80"/>
    </location>
</feature>
<evidence type="ECO:0000313" key="21">
    <source>
        <dbReference type="Proteomes" id="UP000005551"/>
    </source>
</evidence>
<comment type="subcellular location">
    <subcellularLocation>
        <location evidence="2 19">Cell membrane</location>
        <topology evidence="2 19">Multi-pass membrane protein</topology>
    </subcellularLocation>
</comment>
<organism evidence="20 21">
    <name type="scientific">Nitritalea halalkaliphila LW7</name>
    <dbReference type="NCBI Taxonomy" id="1189621"/>
    <lineage>
        <taxon>Bacteria</taxon>
        <taxon>Pseudomonadati</taxon>
        <taxon>Bacteroidota</taxon>
        <taxon>Cytophagia</taxon>
        <taxon>Cytophagales</taxon>
        <taxon>Cyclobacteriaceae</taxon>
        <taxon>Nitritalea</taxon>
    </lineage>
</organism>
<evidence type="ECO:0000256" key="15">
    <source>
        <dbReference type="ARBA" id="ARBA00032605"/>
    </source>
</evidence>
<evidence type="ECO:0000313" key="20">
    <source>
        <dbReference type="EMBL" id="EIM78747.1"/>
    </source>
</evidence>
<keyword evidence="12 19" id="KW-1133">Transmembrane helix</keyword>
<keyword evidence="10 19" id="KW-0812">Transmembrane</keyword>
<dbReference type="EC" id="2.7.8.26" evidence="5 19"/>
<feature type="transmembrane region" description="Helical" evidence="19">
    <location>
        <begin position="141"/>
        <end position="168"/>
    </location>
</feature>
<dbReference type="PANTHER" id="PTHR34148:SF1">
    <property type="entry name" value="ADENOSYLCOBINAMIDE-GDP RIBAZOLETRANSFERASE"/>
    <property type="match status" value="1"/>
</dbReference>
<comment type="similarity">
    <text evidence="4 19">Belongs to the CobS family.</text>
</comment>
<reference evidence="20 21" key="1">
    <citation type="submission" date="2012-05" db="EMBL/GenBank/DDBJ databases">
        <title>Genome sequence of Nitritalea halalkaliphila LW7.</title>
        <authorList>
            <person name="Jangir P.K."/>
            <person name="Singh A."/>
            <person name="Shivaji S."/>
            <person name="Sharma R."/>
        </authorList>
    </citation>
    <scope>NUCLEOTIDE SEQUENCE [LARGE SCALE GENOMIC DNA]</scope>
    <source>
        <strain evidence="20 21">LW7</strain>
    </source>
</reference>
<dbReference type="Proteomes" id="UP000005551">
    <property type="component" value="Unassembled WGS sequence"/>
</dbReference>
<keyword evidence="9 19" id="KW-0808">Transferase</keyword>
<dbReference type="AlphaFoldDB" id="I5CA95"/>
<evidence type="ECO:0000256" key="4">
    <source>
        <dbReference type="ARBA" id="ARBA00010561"/>
    </source>
</evidence>
<evidence type="ECO:0000256" key="10">
    <source>
        <dbReference type="ARBA" id="ARBA00022692"/>
    </source>
</evidence>
<feature type="transmembrane region" description="Helical" evidence="19">
    <location>
        <begin position="189"/>
        <end position="208"/>
    </location>
</feature>